<protein>
    <recommendedName>
        <fullName evidence="2">OB domain-containing protein</fullName>
    </recommendedName>
</protein>
<feature type="transmembrane region" description="Helical" evidence="1">
    <location>
        <begin position="28"/>
        <end position="48"/>
    </location>
</feature>
<keyword evidence="1" id="KW-0812">Transmembrane</keyword>
<keyword evidence="1" id="KW-0472">Membrane</keyword>
<accession>A0A2Z2MB77</accession>
<gene>
    <name evidence="3" type="ORF">A3L09_00225</name>
</gene>
<dbReference type="RefSeq" id="WP_088857063.1">
    <property type="nucleotide sequence ID" value="NZ_CP014862.1"/>
</dbReference>
<sequence>MAGEKEEKKLYYHGLKEQKKLDVSRLKYLSLLLSVIGVAVLLVVAQGAQAPLMDVKEVTGNYMMNYAVVRLSGTVASVPYVSESGGKLSLTFTIDDGTGQMDVRVYSPLADEMIERGMVPFPGDNVTAEVQLRVRETYTYAMLQYLEGLKFNSKLYSENPETVKELTENMSNTYVAVQGIVTALSNVSSGYLLTVDTGLAPVTVLIPRVLLIKNNVSVKVGDTVYAPGIVYLYKGTSPEIVVRSLEQFNVTPIESAPLVPLAEASGYVGMVMSVQGNLTGISYENGRYVITLTDGVNYLEVLVPREVLASLNPFEVASGSLVKAAGKMGDDGRLVGAYLKAVKPVNTEFLPVGVLTPDMKGTIVAVRANVEEVQKVGSNLKLVISDGTGRIDVFIPSATLRELSNETLSGLKEGLGVEVAGYLDEYRGSPEIVVYTGEGIKALGRPVSPSEVQLPKVKASELEGYTGKLVDFIGTLQGLTYANGTYYLNVDNVTVSISRDALMALNPLEAGDGSVLVIRALVRDPDHLKGESLTVQTAVPPVQMRPDSVTPEMVGRVIVVAGRVTDVANLSGNLKITLGNLPVFVPRTTADELTYVPQEGDLVEIGGYVELYRGEPEVVVFHPEAIGKIEQTGPVEGTVSDLKSAVEPLLLTVAWDSISYENGEYYLAVHDDTGSTTVTATKELLPNPIEAATGSILRIVVDPLSGSATSLEVANAVQPKLYRTGDVTLDLKGEVIALNATAVKVSTVGNNLKLTLDDGSGKVTVFIPSGAGLNITEGAVVYTAGYVEEYRGAPELVVYNTEAVKVEGVPSQGGATETAKEVTVSELSSATGQVNLTVVWEGVAYKSGYYIAVSDDTGNATLSISRELLPNPFEAGTGSRIRITYDADRKKVISLTVVEAVPAESYKTGAVTLDLKGRTVVVEGTIKDVYNGKSFIKLTIDDGSGELVIFIPKSVAGDLTFSEGQRVKVGGYVSEYRGAVEVIPYTADAIQVR</sequence>
<dbReference type="EMBL" id="CP014862">
    <property type="protein sequence ID" value="ASJ01795.1"/>
    <property type="molecule type" value="Genomic_DNA"/>
</dbReference>
<organism evidence="3 4">
    <name type="scientific">Thermococcus profundus</name>
    <dbReference type="NCBI Taxonomy" id="49899"/>
    <lineage>
        <taxon>Archaea</taxon>
        <taxon>Methanobacteriati</taxon>
        <taxon>Methanobacteriota</taxon>
        <taxon>Thermococci</taxon>
        <taxon>Thermococcales</taxon>
        <taxon>Thermococcaceae</taxon>
        <taxon>Thermococcus</taxon>
    </lineage>
</organism>
<evidence type="ECO:0000313" key="3">
    <source>
        <dbReference type="EMBL" id="ASJ01795.1"/>
    </source>
</evidence>
<dbReference type="Proteomes" id="UP000250179">
    <property type="component" value="Chromosome"/>
</dbReference>
<evidence type="ECO:0000256" key="1">
    <source>
        <dbReference type="SAM" id="Phobius"/>
    </source>
</evidence>
<dbReference type="OrthoDB" id="92368at2157"/>
<reference evidence="3 4" key="1">
    <citation type="submission" date="2016-03" db="EMBL/GenBank/DDBJ databases">
        <title>Complete genome sequence of Thermococcus profundus strain DT5432.</title>
        <authorList>
            <person name="Oger P.M."/>
        </authorList>
    </citation>
    <scope>NUCLEOTIDE SEQUENCE [LARGE SCALE GENOMIC DNA]</scope>
    <source>
        <strain evidence="3 4">DT 5432</strain>
    </source>
</reference>
<dbReference type="Pfam" id="PF01336">
    <property type="entry name" value="tRNA_anti-codon"/>
    <property type="match status" value="1"/>
</dbReference>
<dbReference type="CDD" id="cd03524">
    <property type="entry name" value="RPA2_OBF_family"/>
    <property type="match status" value="3"/>
</dbReference>
<keyword evidence="1" id="KW-1133">Transmembrane helix</keyword>
<evidence type="ECO:0000313" key="4">
    <source>
        <dbReference type="Proteomes" id="UP000250179"/>
    </source>
</evidence>
<name>A0A2Z2MB77_THEPR</name>
<evidence type="ECO:0000259" key="2">
    <source>
        <dbReference type="Pfam" id="PF01336"/>
    </source>
</evidence>
<dbReference type="InterPro" id="IPR004365">
    <property type="entry name" value="NA-bd_OB_tRNA"/>
</dbReference>
<dbReference type="SUPFAM" id="SSF50249">
    <property type="entry name" value="Nucleic acid-binding proteins"/>
    <property type="match status" value="1"/>
</dbReference>
<dbReference type="InterPro" id="IPR012340">
    <property type="entry name" value="NA-bd_OB-fold"/>
</dbReference>
<dbReference type="KEGG" id="tprf:A3L09_00225"/>
<dbReference type="GeneID" id="33318788"/>
<dbReference type="GO" id="GO:0003676">
    <property type="term" value="F:nucleic acid binding"/>
    <property type="evidence" value="ECO:0007669"/>
    <property type="project" value="InterPro"/>
</dbReference>
<proteinExistence type="predicted"/>
<dbReference type="AlphaFoldDB" id="A0A2Z2MB77"/>
<dbReference type="Gene3D" id="2.40.50.140">
    <property type="entry name" value="Nucleic acid-binding proteins"/>
    <property type="match status" value="1"/>
</dbReference>
<feature type="domain" description="OB" evidence="2">
    <location>
        <begin position="920"/>
        <end position="983"/>
    </location>
</feature>
<keyword evidence="4" id="KW-1185">Reference proteome</keyword>